<evidence type="ECO:0000313" key="4">
    <source>
        <dbReference type="Proteomes" id="UP000187158"/>
    </source>
</evidence>
<evidence type="ECO:0000259" key="1">
    <source>
        <dbReference type="Pfam" id="PF22016"/>
    </source>
</evidence>
<accession>A0A1R0X4L5</accession>
<dbReference type="Pfam" id="PF22016">
    <property type="entry name" value="DUF6933"/>
    <property type="match status" value="1"/>
</dbReference>
<dbReference type="AlphaFoldDB" id="A0A1R0X4L5"/>
<sequence length="162" mass="19025">MLVLRYTQKLLKDMKVAPVEVEDISSFFSWHVNIMQLRKKHILFVHDASRLCILLDGIRSGQADKLVEKFRIELKEYLLQEGFKKQLINQYLLEAGEITISRTNNKSVLGTMNEITLYNSVAQSDFSSLLERNKWLNTIIYKPIDYKEPINVFRESLNSYYS</sequence>
<dbReference type="InterPro" id="IPR053864">
    <property type="entry name" value="DUF6933"/>
</dbReference>
<dbReference type="KEGG" id="pod:PODO_05540"/>
<keyword evidence="4" id="KW-1185">Reference proteome</keyword>
<dbReference type="STRING" id="189426.PODO_05540"/>
<dbReference type="Proteomes" id="UP000187465">
    <property type="component" value="Unassembled WGS sequence"/>
</dbReference>
<proteinExistence type="predicted"/>
<evidence type="ECO:0000313" key="2">
    <source>
        <dbReference type="EMBL" id="OMD26050.1"/>
    </source>
</evidence>
<protein>
    <recommendedName>
        <fullName evidence="1">DUF6933 domain-containing protein</fullName>
    </recommendedName>
</protein>
<comment type="caution">
    <text evidence="3">The sequence shown here is derived from an EMBL/GenBank/DDBJ whole genome shotgun (WGS) entry which is preliminary data.</text>
</comment>
<dbReference type="eggNOG" id="ENOG50339NT">
    <property type="taxonomic scope" value="Bacteria"/>
</dbReference>
<dbReference type="EMBL" id="MKQP01000032">
    <property type="protein sequence ID" value="OMD28992.1"/>
    <property type="molecule type" value="Genomic_DNA"/>
</dbReference>
<dbReference type="Proteomes" id="UP000187158">
    <property type="component" value="Unassembled WGS sequence"/>
</dbReference>
<organism evidence="3 5">
    <name type="scientific">Paenibacillus odorifer</name>
    <dbReference type="NCBI Taxonomy" id="189426"/>
    <lineage>
        <taxon>Bacteria</taxon>
        <taxon>Bacillati</taxon>
        <taxon>Bacillota</taxon>
        <taxon>Bacilli</taxon>
        <taxon>Bacillales</taxon>
        <taxon>Paenibacillaceae</taxon>
        <taxon>Paenibacillus</taxon>
    </lineage>
</organism>
<name>A0A1R0X4L5_9BACL</name>
<gene>
    <name evidence="3" type="ORF">BJP51_23735</name>
    <name evidence="2" type="ORF">BSO21_20920</name>
</gene>
<evidence type="ECO:0000313" key="3">
    <source>
        <dbReference type="EMBL" id="OMD28992.1"/>
    </source>
</evidence>
<evidence type="ECO:0000313" key="5">
    <source>
        <dbReference type="Proteomes" id="UP000187465"/>
    </source>
</evidence>
<feature type="domain" description="DUF6933" evidence="1">
    <location>
        <begin position="4"/>
        <end position="151"/>
    </location>
</feature>
<dbReference type="GeneID" id="31569710"/>
<dbReference type="EMBL" id="MPVP01000155">
    <property type="protein sequence ID" value="OMD26050.1"/>
    <property type="molecule type" value="Genomic_DNA"/>
</dbReference>
<reference evidence="3 5" key="1">
    <citation type="submission" date="2016-10" db="EMBL/GenBank/DDBJ databases">
        <title>Paenibacillus species isolates.</title>
        <authorList>
            <person name="Beno S.M."/>
        </authorList>
    </citation>
    <scope>NUCLEOTIDE SEQUENCE [LARGE SCALE GENOMIC DNA]</scope>
    <source>
        <strain evidence="2 4">FSL H7-0433</strain>
        <strain evidence="3 5">FSL H7-0604</strain>
    </source>
</reference>
<dbReference type="RefSeq" id="WP_036686793.1">
    <property type="nucleotide sequence ID" value="NZ_CP009428.1"/>
</dbReference>